<evidence type="ECO:0000313" key="2">
    <source>
        <dbReference type="EMBL" id="SHE30884.1"/>
    </source>
</evidence>
<dbReference type="Proteomes" id="UP000184462">
    <property type="component" value="Unassembled WGS sequence"/>
</dbReference>
<protein>
    <submittedName>
        <fullName evidence="2">Uncharacterized protein</fullName>
    </submittedName>
</protein>
<sequence>MSISKFTYSIIFVLLLISSSTNFHALSHLFDNDDLDKIEHCDTCDEFISSQVEKIAITSPSAEVNSPTILASTSVDFFLNSSIQLSLKPFGQFYNKPPPAIS</sequence>
<dbReference type="AlphaFoldDB" id="A0A1M4SF43"/>
<dbReference type="RefSeq" id="WP_073190576.1">
    <property type="nucleotide sequence ID" value="NZ_FQTW01000001.1"/>
</dbReference>
<dbReference type="OrthoDB" id="1449554at2"/>
<feature type="chain" id="PRO_5012296230" evidence="1">
    <location>
        <begin position="26"/>
        <end position="102"/>
    </location>
</feature>
<reference evidence="2 3" key="1">
    <citation type="submission" date="2016-11" db="EMBL/GenBank/DDBJ databases">
        <authorList>
            <person name="Jaros S."/>
            <person name="Januszkiewicz K."/>
            <person name="Wedrychowicz H."/>
        </authorList>
    </citation>
    <scope>NUCLEOTIDE SEQUENCE [LARGE SCALE GENOMIC DNA]</scope>
    <source>
        <strain evidence="2 3">DSM 25661</strain>
    </source>
</reference>
<proteinExistence type="predicted"/>
<feature type="signal peptide" evidence="1">
    <location>
        <begin position="1"/>
        <end position="25"/>
    </location>
</feature>
<dbReference type="STRING" id="1155689.SAMN05444278_101128"/>
<dbReference type="EMBL" id="FQTW01000001">
    <property type="protein sequence ID" value="SHE30884.1"/>
    <property type="molecule type" value="Genomic_DNA"/>
</dbReference>
<keyword evidence="1" id="KW-0732">Signal</keyword>
<keyword evidence="3" id="KW-1185">Reference proteome</keyword>
<gene>
    <name evidence="2" type="ORF">SAMN05444278_101128</name>
</gene>
<organism evidence="2 3">
    <name type="scientific">Psychroflexus salarius</name>
    <dbReference type="NCBI Taxonomy" id="1155689"/>
    <lineage>
        <taxon>Bacteria</taxon>
        <taxon>Pseudomonadati</taxon>
        <taxon>Bacteroidota</taxon>
        <taxon>Flavobacteriia</taxon>
        <taxon>Flavobacteriales</taxon>
        <taxon>Flavobacteriaceae</taxon>
        <taxon>Psychroflexus</taxon>
    </lineage>
</organism>
<evidence type="ECO:0000256" key="1">
    <source>
        <dbReference type="SAM" id="SignalP"/>
    </source>
</evidence>
<name>A0A1M4SF43_9FLAO</name>
<accession>A0A1M4SF43</accession>
<evidence type="ECO:0000313" key="3">
    <source>
        <dbReference type="Proteomes" id="UP000184462"/>
    </source>
</evidence>